<dbReference type="GO" id="GO:0006406">
    <property type="term" value="P:mRNA export from nucleus"/>
    <property type="evidence" value="ECO:0007669"/>
    <property type="project" value="InterPro"/>
</dbReference>
<protein>
    <recommendedName>
        <fullName evidence="3">THP2-like protein</fullName>
    </recommendedName>
</protein>
<sequence>MTREERSTYFESLCEEEQGLQESQTNLLNILDTLSALANPKSSDDLLVESLKRLPTLHDDLIKSSIRLRYDKYQTREAQLLEDAETGRDISAGVQNRKTIAEYYSTFDQLNRDTLKYINLLKRLSVDLAKQVEVSDPSVTVYELDNWVPSEKLQGILEEYCAPETDIRGVDAQIKNYLDQIKMARAKFGLENKYSLKEGLSTLTKELNHWRKEWDDIEMLMFGDDAHSMKKMIQKIDSLKSEIKSLPGSDPVDAEGDVALE</sequence>
<dbReference type="EMBL" id="OX365903">
    <property type="protein sequence ID" value="CAI4064068.1"/>
    <property type="molecule type" value="Genomic_DNA"/>
</dbReference>
<keyword evidence="2" id="KW-1185">Reference proteome</keyword>
<evidence type="ECO:0000313" key="1">
    <source>
        <dbReference type="EMBL" id="CAI4064068.1"/>
    </source>
</evidence>
<gene>
    <name evidence="1" type="primary">SKDI08G2140</name>
    <name evidence="1" type="ORF">SKDI_08G2140</name>
</gene>
<dbReference type="GO" id="GO:0006368">
    <property type="term" value="P:transcription elongation by RNA polymerase II"/>
    <property type="evidence" value="ECO:0007669"/>
    <property type="project" value="InterPro"/>
</dbReference>
<dbReference type="RefSeq" id="XP_056088263.1">
    <property type="nucleotide sequence ID" value="XM_056228553.1"/>
</dbReference>
<dbReference type="InterPro" id="IPR018557">
    <property type="entry name" value="THO_cplx_su_Thp2"/>
</dbReference>
<dbReference type="AlphaFoldDB" id="A0AA35JLM5"/>
<organism evidence="1 2">
    <name type="scientific">Saccharomyces kudriavzevii (strain ATCC MYA-4449 / AS 2.2408 / CBS 8840 / NBRC 1802 / NCYC 2889)</name>
    <name type="common">Yeast</name>
    <dbReference type="NCBI Taxonomy" id="226230"/>
    <lineage>
        <taxon>Eukaryota</taxon>
        <taxon>Fungi</taxon>
        <taxon>Dikarya</taxon>
        <taxon>Ascomycota</taxon>
        <taxon>Saccharomycotina</taxon>
        <taxon>Saccharomycetes</taxon>
        <taxon>Saccharomycetales</taxon>
        <taxon>Saccharomycetaceae</taxon>
        <taxon>Saccharomyces</taxon>
    </lineage>
</organism>
<reference evidence="1" key="1">
    <citation type="submission" date="2022-10" db="EMBL/GenBank/DDBJ databases">
        <authorList>
            <person name="Byrne P K."/>
        </authorList>
    </citation>
    <scope>NUCLEOTIDE SEQUENCE</scope>
    <source>
        <strain evidence="1">IFO1802</strain>
    </source>
</reference>
<evidence type="ECO:0000313" key="2">
    <source>
        <dbReference type="Proteomes" id="UP001162087"/>
    </source>
</evidence>
<dbReference type="GeneID" id="80924563"/>
<proteinExistence type="predicted"/>
<accession>A0AA35JLM5</accession>
<name>A0AA35JLM5_SACK1</name>
<evidence type="ECO:0008006" key="3">
    <source>
        <dbReference type="Google" id="ProtNLM"/>
    </source>
</evidence>
<dbReference type="GO" id="GO:0000446">
    <property type="term" value="C:nucleoplasmic THO complex"/>
    <property type="evidence" value="ECO:0007669"/>
    <property type="project" value="InterPro"/>
</dbReference>
<dbReference type="Proteomes" id="UP001162087">
    <property type="component" value="Chromosome 8"/>
</dbReference>
<dbReference type="Pfam" id="PF09432">
    <property type="entry name" value="THP2"/>
    <property type="match status" value="1"/>
</dbReference>